<sequence length="72" mass="7935">MKSCTVNIITKTSKSLSLTYYFDGVAQSSNSKTFDSSYNKVLKVKVIAASSEVLELVHRDSQITGAIQNWMA</sequence>
<gene>
    <name evidence="1" type="ORF">TVAG_257670</name>
</gene>
<reference evidence="1" key="1">
    <citation type="submission" date="2006-10" db="EMBL/GenBank/DDBJ databases">
        <authorList>
            <person name="Amadeo P."/>
            <person name="Zhao Q."/>
            <person name="Wortman J."/>
            <person name="Fraser-Liggett C."/>
            <person name="Carlton J."/>
        </authorList>
    </citation>
    <scope>NUCLEOTIDE SEQUENCE</scope>
    <source>
        <strain evidence="1">G3</strain>
    </source>
</reference>
<dbReference type="VEuPathDB" id="TrichDB:TVAG_257670"/>
<proteinExistence type="predicted"/>
<dbReference type="InParanoid" id="A2F4E8"/>
<dbReference type="KEGG" id="tva:4758030"/>
<dbReference type="AlphaFoldDB" id="A2F4E8"/>
<dbReference type="Proteomes" id="UP000001542">
    <property type="component" value="Unassembled WGS sequence"/>
</dbReference>
<name>A2F4E8_TRIV3</name>
<keyword evidence="2" id="KW-1185">Reference proteome</keyword>
<protein>
    <submittedName>
        <fullName evidence="1">Uncharacterized protein</fullName>
    </submittedName>
</protein>
<evidence type="ECO:0000313" key="2">
    <source>
        <dbReference type="Proteomes" id="UP000001542"/>
    </source>
</evidence>
<dbReference type="VEuPathDB" id="TrichDB:TVAGG3_1031390"/>
<dbReference type="RefSeq" id="XP_001313142.1">
    <property type="nucleotide sequence ID" value="XM_001313141.1"/>
</dbReference>
<reference evidence="1" key="2">
    <citation type="journal article" date="2007" name="Science">
        <title>Draft genome sequence of the sexually transmitted pathogen Trichomonas vaginalis.</title>
        <authorList>
            <person name="Carlton J.M."/>
            <person name="Hirt R.P."/>
            <person name="Silva J.C."/>
            <person name="Delcher A.L."/>
            <person name="Schatz M."/>
            <person name="Zhao Q."/>
            <person name="Wortman J.R."/>
            <person name="Bidwell S.L."/>
            <person name="Alsmark U.C.M."/>
            <person name="Besteiro S."/>
            <person name="Sicheritz-Ponten T."/>
            <person name="Noel C.J."/>
            <person name="Dacks J.B."/>
            <person name="Foster P.G."/>
            <person name="Simillion C."/>
            <person name="Van de Peer Y."/>
            <person name="Miranda-Saavedra D."/>
            <person name="Barton G.J."/>
            <person name="Westrop G.D."/>
            <person name="Mueller S."/>
            <person name="Dessi D."/>
            <person name="Fiori P.L."/>
            <person name="Ren Q."/>
            <person name="Paulsen I."/>
            <person name="Zhang H."/>
            <person name="Bastida-Corcuera F.D."/>
            <person name="Simoes-Barbosa A."/>
            <person name="Brown M.T."/>
            <person name="Hayes R.D."/>
            <person name="Mukherjee M."/>
            <person name="Okumura C.Y."/>
            <person name="Schneider R."/>
            <person name="Smith A.J."/>
            <person name="Vanacova S."/>
            <person name="Villalvazo M."/>
            <person name="Haas B.J."/>
            <person name="Pertea M."/>
            <person name="Feldblyum T.V."/>
            <person name="Utterback T.R."/>
            <person name="Shu C.L."/>
            <person name="Osoegawa K."/>
            <person name="de Jong P.J."/>
            <person name="Hrdy I."/>
            <person name="Horvathova L."/>
            <person name="Zubacova Z."/>
            <person name="Dolezal P."/>
            <person name="Malik S.B."/>
            <person name="Logsdon J.M. Jr."/>
            <person name="Henze K."/>
            <person name="Gupta A."/>
            <person name="Wang C.C."/>
            <person name="Dunne R.L."/>
            <person name="Upcroft J.A."/>
            <person name="Upcroft P."/>
            <person name="White O."/>
            <person name="Salzberg S.L."/>
            <person name="Tang P."/>
            <person name="Chiu C.-H."/>
            <person name="Lee Y.-S."/>
            <person name="Embley T.M."/>
            <person name="Coombs G.H."/>
            <person name="Mottram J.C."/>
            <person name="Tachezy J."/>
            <person name="Fraser-Liggett C.M."/>
            <person name="Johnson P.J."/>
        </authorList>
    </citation>
    <scope>NUCLEOTIDE SEQUENCE [LARGE SCALE GENOMIC DNA]</scope>
    <source>
        <strain evidence="1">G3</strain>
    </source>
</reference>
<evidence type="ECO:0000313" key="1">
    <source>
        <dbReference type="EMBL" id="EAY00213.1"/>
    </source>
</evidence>
<organism evidence="1 2">
    <name type="scientific">Trichomonas vaginalis (strain ATCC PRA-98 / G3)</name>
    <dbReference type="NCBI Taxonomy" id="412133"/>
    <lineage>
        <taxon>Eukaryota</taxon>
        <taxon>Metamonada</taxon>
        <taxon>Parabasalia</taxon>
        <taxon>Trichomonadida</taxon>
        <taxon>Trichomonadidae</taxon>
        <taxon>Trichomonas</taxon>
    </lineage>
</organism>
<accession>A2F4E8</accession>
<dbReference type="EMBL" id="DS113609">
    <property type="protein sequence ID" value="EAY00213.1"/>
    <property type="molecule type" value="Genomic_DNA"/>
</dbReference>